<proteinExistence type="predicted"/>
<dbReference type="EMBL" id="JAUSVB010000007">
    <property type="protein sequence ID" value="MDQ0375889.1"/>
    <property type="molecule type" value="Genomic_DNA"/>
</dbReference>
<comment type="caution">
    <text evidence="2">The sequence shown here is derived from an EMBL/GenBank/DDBJ whole genome shotgun (WGS) entry which is preliminary data.</text>
</comment>
<evidence type="ECO:0000259" key="1">
    <source>
        <dbReference type="Pfam" id="PF18899"/>
    </source>
</evidence>
<dbReference type="RefSeq" id="WP_307494676.1">
    <property type="nucleotide sequence ID" value="NZ_JAUSVB010000007.1"/>
</dbReference>
<evidence type="ECO:0000313" key="3">
    <source>
        <dbReference type="Proteomes" id="UP001239626"/>
    </source>
</evidence>
<feature type="domain" description="DUF5655" evidence="1">
    <location>
        <begin position="84"/>
        <end position="189"/>
    </location>
</feature>
<name>A0ABU0EKS7_9CELL</name>
<dbReference type="Pfam" id="PF18899">
    <property type="entry name" value="DUF5655"/>
    <property type="match status" value="1"/>
</dbReference>
<accession>A0ABU0EKS7</accession>
<reference evidence="2 3" key="1">
    <citation type="submission" date="2023-07" db="EMBL/GenBank/DDBJ databases">
        <title>Sorghum-associated microbial communities from plants grown in Nebraska, USA.</title>
        <authorList>
            <person name="Schachtman D."/>
        </authorList>
    </citation>
    <scope>NUCLEOTIDE SEQUENCE [LARGE SCALE GENOMIC DNA]</scope>
    <source>
        <strain evidence="2 3">BE332</strain>
    </source>
</reference>
<keyword evidence="3" id="KW-1185">Reference proteome</keyword>
<dbReference type="InterPro" id="IPR043714">
    <property type="entry name" value="DUF5655"/>
</dbReference>
<protein>
    <submittedName>
        <fullName evidence="2">Transport protein</fullName>
    </submittedName>
</protein>
<gene>
    <name evidence="2" type="ORF">J2X26_004232</name>
</gene>
<organism evidence="2 3">
    <name type="scientific">Cellulomonas humilata</name>
    <dbReference type="NCBI Taxonomy" id="144055"/>
    <lineage>
        <taxon>Bacteria</taxon>
        <taxon>Bacillati</taxon>
        <taxon>Actinomycetota</taxon>
        <taxon>Actinomycetes</taxon>
        <taxon>Micrococcales</taxon>
        <taxon>Cellulomonadaceae</taxon>
        <taxon>Cellulomonas</taxon>
    </lineage>
</organism>
<evidence type="ECO:0000313" key="2">
    <source>
        <dbReference type="EMBL" id="MDQ0375889.1"/>
    </source>
</evidence>
<sequence>MATSPDDMRAAVTASMADRTGRSLDEWATLVHDTSGVDPLDQNAVRRWLKDVHGVPQNTQWTIAFEVAERAGWERPDVDGYVLAQYSGRKAGLRPIYDALEAALLGLGDDVRREGRSTYVPFVRARQFAAVAATTATRVDVGLRFVIPPAHPALVPATSPGSATHKVGVTEVSQVRDLLPLLRIAYEQNGG</sequence>
<dbReference type="Proteomes" id="UP001239626">
    <property type="component" value="Unassembled WGS sequence"/>
</dbReference>